<dbReference type="OrthoDB" id="574668at2"/>
<evidence type="ECO:0000313" key="4">
    <source>
        <dbReference type="Proteomes" id="UP000092503"/>
    </source>
</evidence>
<dbReference type="Proteomes" id="UP000239710">
    <property type="component" value="Unassembled WGS sequence"/>
</dbReference>
<protein>
    <recommendedName>
        <fullName evidence="6">Secreted protein</fullName>
    </recommendedName>
</protein>
<dbReference type="RefSeq" id="WP_065469564.1">
    <property type="nucleotide sequence ID" value="NZ_FLTX01000050.1"/>
</dbReference>
<name>A0A1C3NPQ4_9XANT</name>
<dbReference type="EMBL" id="FLTX01000050">
    <property type="protein sequence ID" value="SBV52351.1"/>
    <property type="molecule type" value="Genomic_DNA"/>
</dbReference>
<organism evidence="3 4">
    <name type="scientific">Xanthomonas bromi</name>
    <dbReference type="NCBI Taxonomy" id="56449"/>
    <lineage>
        <taxon>Bacteria</taxon>
        <taxon>Pseudomonadati</taxon>
        <taxon>Pseudomonadota</taxon>
        <taxon>Gammaproteobacteria</taxon>
        <taxon>Lysobacterales</taxon>
        <taxon>Lysobacteraceae</taxon>
        <taxon>Xanthomonas</taxon>
    </lineage>
</organism>
<keyword evidence="5" id="KW-1185">Reference proteome</keyword>
<sequence length="348" mass="36122">MKHIGANSLLAACLLASTASAADTTQTAAIASAGRPAAMSSWETTIRQEAPAMEGCFRSTFPDMGWQAVRCMAPSPSVPLPPTASRGDGHITTAHSDSVFGAGNGADYAARTGKPTRSAIGSFPSVSGVTTGVVDYSLQINTDTVSDPTTCTQFGYSSCQAWQQFIYATDYDGKIGNGRSPVVFIENWLYPGTASEFQSIGCPSGWKALPKITAGYRDSNLTSAPLVPLSQIGSMTLSASATAGGVDTVTLSVNGQAYSLSQNASTLNINRVWRQSEFNVFGNDDNSPLVSFNRGSRVTVKVAVNDGTTKAPVCLGDAGTTFEQNNLTLGSCTASGGASPNITFTQSN</sequence>
<accession>A0A1C3NPQ4</accession>
<dbReference type="AlphaFoldDB" id="A0A1C3NPQ4"/>
<reference evidence="2 5" key="2">
    <citation type="submission" date="2016-08" db="EMBL/GenBank/DDBJ databases">
        <title>Evolution of the type three secretion system and type three effector repertoires in Xanthomonas.</title>
        <authorList>
            <person name="Merda D."/>
            <person name="Briand M."/>
            <person name="Bosis E."/>
            <person name="Rousseau C."/>
            <person name="Portier P."/>
            <person name="Jacques M.-A."/>
            <person name="Fischer-Le Saux M."/>
        </authorList>
    </citation>
    <scope>NUCLEOTIDE SEQUENCE [LARGE SCALE GENOMIC DNA]</scope>
    <source>
        <strain evidence="2 5">CFBP1976</strain>
    </source>
</reference>
<feature type="signal peptide" evidence="1">
    <location>
        <begin position="1"/>
        <end position="21"/>
    </location>
</feature>
<reference evidence="3 4" key="1">
    <citation type="submission" date="2016-06" db="EMBL/GenBank/DDBJ databases">
        <authorList>
            <person name="Kjaerup R.B."/>
            <person name="Dalgaard T.S."/>
            <person name="Juul-Madsen H.R."/>
        </authorList>
    </citation>
    <scope>NUCLEOTIDE SEQUENCE [LARGE SCALE GENOMIC DNA]</scope>
    <source>
        <strain evidence="3">LMG947</strain>
    </source>
</reference>
<evidence type="ECO:0008006" key="6">
    <source>
        <dbReference type="Google" id="ProtNLM"/>
    </source>
</evidence>
<evidence type="ECO:0000313" key="5">
    <source>
        <dbReference type="Proteomes" id="UP000239710"/>
    </source>
</evidence>
<gene>
    <name evidence="3" type="ORF">XBLMG947_3146</name>
    <name evidence="2" type="ORF">XbrCFBP1976_19055</name>
</gene>
<keyword evidence="1" id="KW-0732">Signal</keyword>
<evidence type="ECO:0000256" key="1">
    <source>
        <dbReference type="SAM" id="SignalP"/>
    </source>
</evidence>
<feature type="chain" id="PRO_5008679350" description="Secreted protein" evidence="1">
    <location>
        <begin position="22"/>
        <end position="348"/>
    </location>
</feature>
<evidence type="ECO:0000313" key="2">
    <source>
        <dbReference type="EMBL" id="PPV05063.1"/>
    </source>
</evidence>
<evidence type="ECO:0000313" key="3">
    <source>
        <dbReference type="EMBL" id="SBV52351.1"/>
    </source>
</evidence>
<proteinExistence type="predicted"/>
<dbReference type="Proteomes" id="UP000092503">
    <property type="component" value="Unassembled WGS sequence"/>
</dbReference>
<dbReference type="EMBL" id="MDCE01000039">
    <property type="protein sequence ID" value="PPV05063.1"/>
    <property type="molecule type" value="Genomic_DNA"/>
</dbReference>